<dbReference type="InterPro" id="IPR007312">
    <property type="entry name" value="Phosphoesterase"/>
</dbReference>
<dbReference type="PROSITE" id="PS51318">
    <property type="entry name" value="TAT"/>
    <property type="match status" value="1"/>
</dbReference>
<dbReference type="NCBIfam" id="TIGR01409">
    <property type="entry name" value="TAT_signal_seq"/>
    <property type="match status" value="1"/>
</dbReference>
<evidence type="ECO:0000313" key="5">
    <source>
        <dbReference type="EMBL" id="NNV55330.1"/>
    </source>
</evidence>
<evidence type="ECO:0000313" key="6">
    <source>
        <dbReference type="Proteomes" id="UP000598971"/>
    </source>
</evidence>
<name>A0A8J8FCQ0_9BACT</name>
<comment type="similarity">
    <text evidence="1">Belongs to the bacterial phospholipase C family.</text>
</comment>
<reference evidence="5" key="1">
    <citation type="submission" date="2019-10" db="EMBL/GenBank/DDBJ databases">
        <title>Draft genome sequence of Panacibacter sp. KCS-6.</title>
        <authorList>
            <person name="Yim K.J."/>
        </authorList>
    </citation>
    <scope>NUCLEOTIDE SEQUENCE</scope>
    <source>
        <strain evidence="5">KCS-6</strain>
    </source>
</reference>
<dbReference type="InterPro" id="IPR019546">
    <property type="entry name" value="TAT_signal_bac_arc"/>
</dbReference>
<keyword evidence="6" id="KW-1185">Reference proteome</keyword>
<dbReference type="RefSeq" id="WP_171607261.1">
    <property type="nucleotide sequence ID" value="NZ_WHPF01000005.1"/>
</dbReference>
<dbReference type="InterPro" id="IPR017850">
    <property type="entry name" value="Alkaline_phosphatase_core_sf"/>
</dbReference>
<evidence type="ECO:0000256" key="1">
    <source>
        <dbReference type="ARBA" id="ARBA00009717"/>
    </source>
</evidence>
<organism evidence="5 6">
    <name type="scientific">Limnovirga soli</name>
    <dbReference type="NCBI Taxonomy" id="2656915"/>
    <lineage>
        <taxon>Bacteria</taxon>
        <taxon>Pseudomonadati</taxon>
        <taxon>Bacteroidota</taxon>
        <taxon>Chitinophagia</taxon>
        <taxon>Chitinophagales</taxon>
        <taxon>Chitinophagaceae</taxon>
        <taxon>Limnovirga</taxon>
    </lineage>
</organism>
<dbReference type="EC" id="3.1.4.3" evidence="2"/>
<dbReference type="PANTHER" id="PTHR31956">
    <property type="entry name" value="NON-SPECIFIC PHOSPHOLIPASE C4-RELATED"/>
    <property type="match status" value="1"/>
</dbReference>
<proteinExistence type="inferred from homology"/>
<feature type="domain" description="Bacterial phospholipase C C-terminal" evidence="4">
    <location>
        <begin position="746"/>
        <end position="828"/>
    </location>
</feature>
<evidence type="ECO:0000256" key="2">
    <source>
        <dbReference type="ARBA" id="ARBA00012018"/>
    </source>
</evidence>
<evidence type="ECO:0000259" key="4">
    <source>
        <dbReference type="Pfam" id="PF05506"/>
    </source>
</evidence>
<keyword evidence="3" id="KW-0378">Hydrolase</keyword>
<dbReference type="PANTHER" id="PTHR31956:SF1">
    <property type="entry name" value="NON-SPECIFIC PHOSPHOLIPASE C1"/>
    <property type="match status" value="1"/>
</dbReference>
<accession>A0A8J8FCQ0</accession>
<dbReference type="Pfam" id="PF04185">
    <property type="entry name" value="Phosphoesterase"/>
    <property type="match status" value="2"/>
</dbReference>
<protein>
    <recommendedName>
        <fullName evidence="2">phospholipase C</fullName>
        <ecNumber evidence="2">3.1.4.3</ecNumber>
    </recommendedName>
</protein>
<dbReference type="InterPro" id="IPR006311">
    <property type="entry name" value="TAT_signal"/>
</dbReference>
<dbReference type="Gene3D" id="3.40.720.10">
    <property type="entry name" value="Alkaline Phosphatase, subunit A"/>
    <property type="match status" value="2"/>
</dbReference>
<dbReference type="GO" id="GO:0016042">
    <property type="term" value="P:lipid catabolic process"/>
    <property type="evidence" value="ECO:0007669"/>
    <property type="project" value="InterPro"/>
</dbReference>
<dbReference type="Pfam" id="PF05506">
    <property type="entry name" value="PLipase_C_C"/>
    <property type="match status" value="2"/>
</dbReference>
<dbReference type="InterPro" id="IPR008475">
    <property type="entry name" value="PLipase_C_C"/>
</dbReference>
<evidence type="ECO:0000256" key="3">
    <source>
        <dbReference type="ARBA" id="ARBA00022801"/>
    </source>
</evidence>
<dbReference type="InterPro" id="IPR017767">
    <property type="entry name" value="PC-PLC"/>
</dbReference>
<dbReference type="AlphaFoldDB" id="A0A8J8FCQ0"/>
<comment type="caution">
    <text evidence="5">The sequence shown here is derived from an EMBL/GenBank/DDBJ whole genome shotgun (WGS) entry which is preliminary data.</text>
</comment>
<dbReference type="Proteomes" id="UP000598971">
    <property type="component" value="Unassembled WGS sequence"/>
</dbReference>
<dbReference type="EMBL" id="WHPF01000005">
    <property type="protein sequence ID" value="NNV55330.1"/>
    <property type="molecule type" value="Genomic_DNA"/>
</dbReference>
<dbReference type="GO" id="GO:0034480">
    <property type="term" value="F:phosphatidylcholine phospholipase C activity"/>
    <property type="evidence" value="ECO:0007669"/>
    <property type="project" value="UniProtKB-EC"/>
</dbReference>
<sequence>MENRRDFLKKAAMLSGGAGLINMLPPSVQKALAINPAPGSTWQDAEHVVLLMQENRSFDHCFGSLRGVRGFNDPRVLQQPNKNSVWLQTNKAGETFAPFRLNIKDTKATWMSSLPHSWANQVDARNGGKFNQWLDAKKPGKPYEKIPMTMGYYTREDIPFYYAMADAFTVCDQHFCSSLTGTTPNRLYFWTGKLREDATAKARVRNADTDYGTAEAGWKTFPERLEEAQISWKIYQNELSVGVGFEGEEDAWLGNFTDNPIEWFSQYHVKLSKGYIAFLQKAASIYQPKIKALKEKLKGASGTDKTQLQKELAGLKAIAEQLKKEQKIYTTEKYNQLSAIEKNIHDKAFTTNSNDPDFHKLDTISYAHEGKEEKIAVPKGDVLHQFRTDVKNGELPVVSWLVAPENFSDHPTSPWYGAWYVSEVMDILTQNPEVWKKTIFIITYDENDGCFDHVPPFVPPHPLQTNSGIASAGIDTADEFVTMEQELKEHTKEEAREGPIGLGYRVPLIIASPWSRGGWVCSEVFDHTSSLQFLEQFINIKSKQKVAETNISKWRRTVCGDLTSTFRPYKGEQIDLPVALEKDAFITMVHQSKFKNVPDNFKNLTQQEIALINKNPGDSPYMPQQEKGIRPACALPYELYADGNINAAKNQFSIDLKAGNTLISNAAGAPFTIYAMGNYLQADKKGYEPLHNRSYALAPGTNVSDQWLIPNFEHQQYCLSVYGPNGFYRLFRGDANDADIDIKCLYQTANGNKPGDSLHVAFAISNNGNTVLKLLVKDNAYKNADRNIVLQAKSQHLSALDVNASHGWYDFSITIEGNNGFEKRYAGHIENGKPSFTDPLMGQVV</sequence>
<dbReference type="NCBIfam" id="TIGR03396">
    <property type="entry name" value="PC_PLC"/>
    <property type="match status" value="1"/>
</dbReference>
<feature type="domain" description="Bacterial phospholipase C C-terminal" evidence="4">
    <location>
        <begin position="631"/>
        <end position="734"/>
    </location>
</feature>
<gene>
    <name evidence="5" type="ORF">GD597_07665</name>
</gene>